<proteinExistence type="predicted"/>
<organism evidence="2 6">
    <name type="scientific">Puccinia coronata f. sp. avenae</name>
    <dbReference type="NCBI Taxonomy" id="200324"/>
    <lineage>
        <taxon>Eukaryota</taxon>
        <taxon>Fungi</taxon>
        <taxon>Dikarya</taxon>
        <taxon>Basidiomycota</taxon>
        <taxon>Pucciniomycotina</taxon>
        <taxon>Pucciniomycetes</taxon>
        <taxon>Pucciniales</taxon>
        <taxon>Pucciniaceae</taxon>
        <taxon>Puccinia</taxon>
    </lineage>
</organism>
<keyword evidence="5" id="KW-1185">Reference proteome</keyword>
<evidence type="ECO:0000256" key="1">
    <source>
        <dbReference type="SAM" id="MobiDB-lite"/>
    </source>
</evidence>
<evidence type="ECO:0000313" key="4">
    <source>
        <dbReference type="EMBL" id="PLW47264.1"/>
    </source>
</evidence>
<feature type="region of interest" description="Disordered" evidence="1">
    <location>
        <begin position="68"/>
        <end position="88"/>
    </location>
</feature>
<dbReference type="EMBL" id="PGCI01000163">
    <property type="protein sequence ID" value="PLW36245.1"/>
    <property type="molecule type" value="Genomic_DNA"/>
</dbReference>
<feature type="compositionally biased region" description="Basic residues" evidence="1">
    <location>
        <begin position="68"/>
        <end position="77"/>
    </location>
</feature>
<sequence>MTTHAGTTRTKIPHVAWNRHAASLVPYRPQDAAEVARPQGDQTVTDSVLGLGIRPGVYLLLRGSKRRRSRRVSKRRDRPYAADRSGEGRFSLYTPWNDEYQFSQLSLQHVGSTIALSILHAQQNLFLI</sequence>
<evidence type="ECO:0000313" key="5">
    <source>
        <dbReference type="Proteomes" id="UP000235388"/>
    </source>
</evidence>
<dbReference type="EMBL" id="PGCJ01000112">
    <property type="protein sequence ID" value="PLW47264.1"/>
    <property type="molecule type" value="Genomic_DNA"/>
</dbReference>
<name>A0A2N5S8J8_9BASI</name>
<protein>
    <submittedName>
        <fullName evidence="2">Uncharacterized protein</fullName>
    </submittedName>
</protein>
<comment type="caution">
    <text evidence="2">The sequence shown here is derived from an EMBL/GenBank/DDBJ whole genome shotgun (WGS) entry which is preliminary data.</text>
</comment>
<dbReference type="AlphaFoldDB" id="A0A2N5S8J8"/>
<evidence type="ECO:0000313" key="3">
    <source>
        <dbReference type="EMBL" id="PLW36245.1"/>
    </source>
</evidence>
<evidence type="ECO:0000313" key="2">
    <source>
        <dbReference type="EMBL" id="PLW09562.1"/>
    </source>
</evidence>
<feature type="compositionally biased region" description="Basic and acidic residues" evidence="1">
    <location>
        <begin position="78"/>
        <end position="87"/>
    </location>
</feature>
<gene>
    <name evidence="4" type="ORF">PCANC_12429</name>
    <name evidence="3" type="ORF">PCASD_12094</name>
    <name evidence="2" type="ORF">PCASD_22230</name>
</gene>
<reference evidence="5 6" key="1">
    <citation type="submission" date="2017-11" db="EMBL/GenBank/DDBJ databases">
        <title>De novo assembly and phasing of dikaryotic genomes from two isolates of Puccinia coronata f. sp. avenae, the causal agent of oat crown rust.</title>
        <authorList>
            <person name="Miller M.E."/>
            <person name="Zhang Y."/>
            <person name="Omidvar V."/>
            <person name="Sperschneider J."/>
            <person name="Schwessinger B."/>
            <person name="Raley C."/>
            <person name="Palmer J.M."/>
            <person name="Garnica D."/>
            <person name="Upadhyaya N."/>
            <person name="Rathjen J."/>
            <person name="Taylor J.M."/>
            <person name="Park R.F."/>
            <person name="Dodds P.N."/>
            <person name="Hirsch C.D."/>
            <person name="Kianian S.F."/>
            <person name="Figueroa M."/>
        </authorList>
    </citation>
    <scope>NUCLEOTIDE SEQUENCE [LARGE SCALE GENOMIC DNA]</scope>
    <source>
        <strain evidence="4">12NC29</strain>
        <strain evidence="2">12SD80</strain>
    </source>
</reference>
<dbReference type="Proteomes" id="UP000235392">
    <property type="component" value="Unassembled WGS sequence"/>
</dbReference>
<evidence type="ECO:0000313" key="6">
    <source>
        <dbReference type="Proteomes" id="UP000235392"/>
    </source>
</evidence>
<dbReference type="Proteomes" id="UP000235388">
    <property type="component" value="Unassembled WGS sequence"/>
</dbReference>
<dbReference type="EMBL" id="PGCI01001002">
    <property type="protein sequence ID" value="PLW09562.1"/>
    <property type="molecule type" value="Genomic_DNA"/>
</dbReference>
<accession>A0A2N5S8J8</accession>